<sequence>MIRQLESTDYPALYHLQQRAYQVEADLIGVLPFPPLTQTEAQLVQEQPGGYVCVCEGTLVGALTLEQETITRLIVSPDHFRQGIAKQLVQHVLTRQTVRFVSTAAANHPAIALYRQFGFRQTNQQTRDAIVLVTLERS</sequence>
<dbReference type="PANTHER" id="PTHR43800:SF1">
    <property type="entry name" value="PEPTIDYL-LYSINE N-ACETYLTRANSFERASE YJAB"/>
    <property type="match status" value="1"/>
</dbReference>
<comment type="caution">
    <text evidence="4">The sequence shown here is derived from an EMBL/GenBank/DDBJ whole genome shotgun (WGS) entry which is preliminary data.</text>
</comment>
<protein>
    <submittedName>
        <fullName evidence="4">GNAT family N-acetyltransferase</fullName>
    </submittedName>
</protein>
<evidence type="ECO:0000256" key="2">
    <source>
        <dbReference type="ARBA" id="ARBA00023315"/>
    </source>
</evidence>
<evidence type="ECO:0000313" key="5">
    <source>
        <dbReference type="Proteomes" id="UP001243286"/>
    </source>
</evidence>
<dbReference type="CDD" id="cd04301">
    <property type="entry name" value="NAT_SF"/>
    <property type="match status" value="1"/>
</dbReference>
<organism evidence="4 5">
    <name type="scientific">Exiguobacterium antarcticum</name>
    <dbReference type="NCBI Taxonomy" id="132920"/>
    <lineage>
        <taxon>Bacteria</taxon>
        <taxon>Bacillati</taxon>
        <taxon>Bacillota</taxon>
        <taxon>Bacilli</taxon>
        <taxon>Bacillales</taxon>
        <taxon>Bacillales Family XII. Incertae Sedis</taxon>
        <taxon>Exiguobacterium</taxon>
    </lineage>
</organism>
<keyword evidence="1" id="KW-0808">Transferase</keyword>
<proteinExistence type="predicted"/>
<keyword evidence="5" id="KW-1185">Reference proteome</keyword>
<feature type="domain" description="N-acetyltransferase" evidence="3">
    <location>
        <begin position="1"/>
        <end position="138"/>
    </location>
</feature>
<dbReference type="Proteomes" id="UP001243286">
    <property type="component" value="Unassembled WGS sequence"/>
</dbReference>
<evidence type="ECO:0000259" key="3">
    <source>
        <dbReference type="PROSITE" id="PS51186"/>
    </source>
</evidence>
<name>A0ABT6R041_9BACL</name>
<dbReference type="InterPro" id="IPR000182">
    <property type="entry name" value="GNAT_dom"/>
</dbReference>
<dbReference type="Pfam" id="PF00583">
    <property type="entry name" value="Acetyltransf_1"/>
    <property type="match status" value="1"/>
</dbReference>
<dbReference type="PANTHER" id="PTHR43800">
    <property type="entry name" value="PEPTIDYL-LYSINE N-ACETYLTRANSFERASE YJAB"/>
    <property type="match status" value="1"/>
</dbReference>
<reference evidence="4 5" key="1">
    <citation type="submission" date="2023-04" db="EMBL/GenBank/DDBJ databases">
        <title>Antarctic isolates genomes.</title>
        <authorList>
            <person name="Dimov S.G."/>
        </authorList>
    </citation>
    <scope>NUCLEOTIDE SEQUENCE [LARGE SCALE GENOMIC DNA]</scope>
    <source>
        <strain evidence="4 5">AL19</strain>
    </source>
</reference>
<accession>A0ABT6R041</accession>
<evidence type="ECO:0000313" key="4">
    <source>
        <dbReference type="EMBL" id="MDI3233624.1"/>
    </source>
</evidence>
<evidence type="ECO:0000256" key="1">
    <source>
        <dbReference type="ARBA" id="ARBA00022679"/>
    </source>
</evidence>
<gene>
    <name evidence="4" type="ORF">QK289_01300</name>
</gene>
<dbReference type="EMBL" id="JASBQV010000001">
    <property type="protein sequence ID" value="MDI3233624.1"/>
    <property type="molecule type" value="Genomic_DNA"/>
</dbReference>
<dbReference type="RefSeq" id="WP_014971237.1">
    <property type="nucleotide sequence ID" value="NZ_JASBQV010000001.1"/>
</dbReference>
<keyword evidence="2" id="KW-0012">Acyltransferase</keyword>
<dbReference type="PROSITE" id="PS51186">
    <property type="entry name" value="GNAT"/>
    <property type="match status" value="1"/>
</dbReference>
<dbReference type="InterPro" id="IPR016181">
    <property type="entry name" value="Acyl_CoA_acyltransferase"/>
</dbReference>
<dbReference type="Gene3D" id="3.40.630.30">
    <property type="match status" value="1"/>
</dbReference>
<dbReference type="SUPFAM" id="SSF55729">
    <property type="entry name" value="Acyl-CoA N-acyltransferases (Nat)"/>
    <property type="match status" value="1"/>
</dbReference>